<name>A0A0G4FGZ8_9ALVE</name>
<protein>
    <submittedName>
        <fullName evidence="1">Uncharacterized protein</fullName>
    </submittedName>
</protein>
<organism evidence="1">
    <name type="scientific">Chromera velia CCMP2878</name>
    <dbReference type="NCBI Taxonomy" id="1169474"/>
    <lineage>
        <taxon>Eukaryota</taxon>
        <taxon>Sar</taxon>
        <taxon>Alveolata</taxon>
        <taxon>Colpodellida</taxon>
        <taxon>Chromeraceae</taxon>
        <taxon>Chromera</taxon>
    </lineage>
</organism>
<dbReference type="AlphaFoldDB" id="A0A0G4FGZ8"/>
<dbReference type="VEuPathDB" id="CryptoDB:Cvel_16884"/>
<reference evidence="1" key="1">
    <citation type="submission" date="2014-11" db="EMBL/GenBank/DDBJ databases">
        <authorList>
            <person name="Otto D Thomas"/>
            <person name="Naeem Raeece"/>
        </authorList>
    </citation>
    <scope>NUCLEOTIDE SEQUENCE</scope>
</reference>
<evidence type="ECO:0000313" key="1">
    <source>
        <dbReference type="EMBL" id="CEM12486.1"/>
    </source>
</evidence>
<sequence>MEAMSARYTDLDEAKTIKDQVSGFVADIPHQRFIGETREDTPADEQEVRAKILLNLLMDGKTPTASKTHKKLLDGLKSKPAPVAAPSE</sequence>
<proteinExistence type="predicted"/>
<gene>
    <name evidence="1" type="ORF">Cvel_16884</name>
</gene>
<dbReference type="EMBL" id="CDMZ01000354">
    <property type="protein sequence ID" value="CEM12486.1"/>
    <property type="molecule type" value="Genomic_DNA"/>
</dbReference>
<accession>A0A0G4FGZ8</accession>